<keyword evidence="3" id="KW-0808">Transferase</keyword>
<dbReference type="GO" id="GO:0005524">
    <property type="term" value="F:ATP binding"/>
    <property type="evidence" value="ECO:0007669"/>
    <property type="project" value="UniProtKB-KW"/>
</dbReference>
<dbReference type="InterPro" id="IPR001977">
    <property type="entry name" value="Depp_CoAkinase"/>
</dbReference>
<dbReference type="PANTHER" id="PTHR10695">
    <property type="entry name" value="DEPHOSPHO-COA KINASE-RELATED"/>
    <property type="match status" value="1"/>
</dbReference>
<dbReference type="InterPro" id="IPR027417">
    <property type="entry name" value="P-loop_NTPase"/>
</dbReference>
<dbReference type="Pfam" id="PF01121">
    <property type="entry name" value="CoaE"/>
    <property type="match status" value="1"/>
</dbReference>
<dbReference type="AlphaFoldDB" id="A0A3B0X6R4"/>
<reference evidence="3" key="1">
    <citation type="submission" date="2018-06" db="EMBL/GenBank/DDBJ databases">
        <authorList>
            <person name="Zhirakovskaya E."/>
        </authorList>
    </citation>
    <scope>NUCLEOTIDE SEQUENCE</scope>
</reference>
<evidence type="ECO:0000256" key="2">
    <source>
        <dbReference type="ARBA" id="ARBA00022840"/>
    </source>
</evidence>
<dbReference type="HAMAP" id="MF_00376">
    <property type="entry name" value="Dephospho_CoA_kinase"/>
    <property type="match status" value="1"/>
</dbReference>
<sequence>MLKIGLTGGIGSGKTSVSDLFEAISVPVIDADIIAHKLVNDDSKILQEIINTFGQDILNINGKLNRKKLAQIIFNVKKNKQQLENILHPKIQQEISNQLDNLTSSKNPPSYVIITVPLLIEVGYSDFVDRILIVISDENKRINRIQNRDGRSLNEIHSIISNQVSDKKRQENADDIIENNGSINLLNSQIQKLHKKYLHLSASIK</sequence>
<keyword evidence="1" id="KW-0547">Nucleotide-binding</keyword>
<accession>A0A3B0X6R4</accession>
<proteinExistence type="inferred from homology"/>
<dbReference type="PANTHER" id="PTHR10695:SF46">
    <property type="entry name" value="BIFUNCTIONAL COENZYME A SYNTHASE-RELATED"/>
    <property type="match status" value="1"/>
</dbReference>
<keyword evidence="2" id="KW-0067">ATP-binding</keyword>
<gene>
    <name evidence="3" type="ORF">MNBD_GAMMA06-352</name>
</gene>
<dbReference type="GO" id="GO:0015937">
    <property type="term" value="P:coenzyme A biosynthetic process"/>
    <property type="evidence" value="ECO:0007669"/>
    <property type="project" value="InterPro"/>
</dbReference>
<dbReference type="CDD" id="cd02022">
    <property type="entry name" value="DPCK"/>
    <property type="match status" value="1"/>
</dbReference>
<evidence type="ECO:0000313" key="3">
    <source>
        <dbReference type="EMBL" id="VAW51614.1"/>
    </source>
</evidence>
<protein>
    <submittedName>
        <fullName evidence="3">Dephospho-CoA kinase</fullName>
        <ecNumber evidence="3">2.7.1.24</ecNumber>
    </submittedName>
</protein>
<dbReference type="PROSITE" id="PS51219">
    <property type="entry name" value="DPCK"/>
    <property type="match status" value="1"/>
</dbReference>
<dbReference type="GO" id="GO:0004140">
    <property type="term" value="F:dephospho-CoA kinase activity"/>
    <property type="evidence" value="ECO:0007669"/>
    <property type="project" value="UniProtKB-EC"/>
</dbReference>
<dbReference type="EMBL" id="UOFD01000032">
    <property type="protein sequence ID" value="VAW51614.1"/>
    <property type="molecule type" value="Genomic_DNA"/>
</dbReference>
<dbReference type="SUPFAM" id="SSF52540">
    <property type="entry name" value="P-loop containing nucleoside triphosphate hydrolases"/>
    <property type="match status" value="1"/>
</dbReference>
<evidence type="ECO:0000256" key="1">
    <source>
        <dbReference type="ARBA" id="ARBA00022741"/>
    </source>
</evidence>
<name>A0A3B0X6R4_9ZZZZ</name>
<dbReference type="NCBIfam" id="TIGR00152">
    <property type="entry name" value="dephospho-CoA kinase"/>
    <property type="match status" value="1"/>
</dbReference>
<keyword evidence="3" id="KW-0418">Kinase</keyword>
<dbReference type="Gene3D" id="3.40.50.300">
    <property type="entry name" value="P-loop containing nucleotide triphosphate hydrolases"/>
    <property type="match status" value="1"/>
</dbReference>
<organism evidence="3">
    <name type="scientific">hydrothermal vent metagenome</name>
    <dbReference type="NCBI Taxonomy" id="652676"/>
    <lineage>
        <taxon>unclassified sequences</taxon>
        <taxon>metagenomes</taxon>
        <taxon>ecological metagenomes</taxon>
    </lineage>
</organism>
<dbReference type="EC" id="2.7.1.24" evidence="3"/>